<dbReference type="EMBL" id="JH795855">
    <property type="protein sequence ID" value="EJU06643.1"/>
    <property type="molecule type" value="Genomic_DNA"/>
</dbReference>
<dbReference type="InterPro" id="IPR037238">
    <property type="entry name" value="YbiA-like_sf"/>
</dbReference>
<dbReference type="Gene3D" id="1.10.357.40">
    <property type="entry name" value="YbiA-like"/>
    <property type="match status" value="1"/>
</dbReference>
<evidence type="ECO:0000313" key="2">
    <source>
        <dbReference type="EMBL" id="EJU06643.1"/>
    </source>
</evidence>
<protein>
    <recommendedName>
        <fullName evidence="1">NADAR domain-containing protein</fullName>
    </recommendedName>
</protein>
<dbReference type="CDD" id="cd15457">
    <property type="entry name" value="NADAR"/>
    <property type="match status" value="1"/>
</dbReference>
<evidence type="ECO:0000313" key="3">
    <source>
        <dbReference type="Proteomes" id="UP000030653"/>
    </source>
</evidence>
<feature type="domain" description="NADAR" evidence="1">
    <location>
        <begin position="192"/>
        <end position="286"/>
    </location>
</feature>
<dbReference type="OrthoDB" id="206452at2759"/>
<proteinExistence type="predicted"/>
<dbReference type="HOGENOM" id="CLU_897206_0_0_1"/>
<dbReference type="GeneID" id="63692560"/>
<dbReference type="OMA" id="TIDHNEL"/>
<sequence length="310" mass="34581">MAYTYHPHPWGPFPRPLVSPQGATLVQPAPVAPAPGPIPTGKAPSNGAYALNLALRHAPEAHALTPGPTPAPAPALASPFIQVQHPPYEHRHVRFAPPEPPVPQPAPVPVYFSPRPLTGPELQTLVPETLFRTPPKTSPQSNRCWSLASSPAFPTHPLPIHSAQSAIRVVFGDFQRTLGHEDPHPDFRLCSRHAVDWRGKGYDTAEQLFHSLKFDDNAHNAPILKLIADSANPKVESEKYRRFWRPNWELEKERIMFDIIRHKMAQHPPLEKELLATGNVELYDGDTDDNNLLGRALMAHRAEMALQWRL</sequence>
<dbReference type="InterPro" id="IPR012816">
    <property type="entry name" value="NADAR"/>
</dbReference>
<dbReference type="Proteomes" id="UP000030653">
    <property type="component" value="Unassembled WGS sequence"/>
</dbReference>
<accession>M5GH54</accession>
<dbReference type="RefSeq" id="XP_040633537.1">
    <property type="nucleotide sequence ID" value="XM_040777498.1"/>
</dbReference>
<dbReference type="STRING" id="1858805.M5GH54"/>
<reference evidence="2 3" key="1">
    <citation type="journal article" date="2012" name="Science">
        <title>The Paleozoic origin of enzymatic lignin decomposition reconstructed from 31 fungal genomes.</title>
        <authorList>
            <person name="Floudas D."/>
            <person name="Binder M."/>
            <person name="Riley R."/>
            <person name="Barry K."/>
            <person name="Blanchette R.A."/>
            <person name="Henrissat B."/>
            <person name="Martinez A.T."/>
            <person name="Otillar R."/>
            <person name="Spatafora J.W."/>
            <person name="Yadav J.S."/>
            <person name="Aerts A."/>
            <person name="Benoit I."/>
            <person name="Boyd A."/>
            <person name="Carlson A."/>
            <person name="Copeland A."/>
            <person name="Coutinho P.M."/>
            <person name="de Vries R.P."/>
            <person name="Ferreira P."/>
            <person name="Findley K."/>
            <person name="Foster B."/>
            <person name="Gaskell J."/>
            <person name="Glotzer D."/>
            <person name="Gorecki P."/>
            <person name="Heitman J."/>
            <person name="Hesse C."/>
            <person name="Hori C."/>
            <person name="Igarashi K."/>
            <person name="Jurgens J.A."/>
            <person name="Kallen N."/>
            <person name="Kersten P."/>
            <person name="Kohler A."/>
            <person name="Kuees U."/>
            <person name="Kumar T.K.A."/>
            <person name="Kuo A."/>
            <person name="LaButti K."/>
            <person name="Larrondo L.F."/>
            <person name="Lindquist E."/>
            <person name="Ling A."/>
            <person name="Lombard V."/>
            <person name="Lucas S."/>
            <person name="Lundell T."/>
            <person name="Martin R."/>
            <person name="McLaughlin D.J."/>
            <person name="Morgenstern I."/>
            <person name="Morin E."/>
            <person name="Murat C."/>
            <person name="Nagy L.G."/>
            <person name="Nolan M."/>
            <person name="Ohm R.A."/>
            <person name="Patyshakuliyeva A."/>
            <person name="Rokas A."/>
            <person name="Ruiz-Duenas F.J."/>
            <person name="Sabat G."/>
            <person name="Salamov A."/>
            <person name="Samejima M."/>
            <person name="Schmutz J."/>
            <person name="Slot J.C."/>
            <person name="St John F."/>
            <person name="Stenlid J."/>
            <person name="Sun H."/>
            <person name="Sun S."/>
            <person name="Syed K."/>
            <person name="Tsang A."/>
            <person name="Wiebenga A."/>
            <person name="Young D."/>
            <person name="Pisabarro A."/>
            <person name="Eastwood D.C."/>
            <person name="Martin F."/>
            <person name="Cullen D."/>
            <person name="Grigoriev I.V."/>
            <person name="Hibbett D.S."/>
        </authorList>
    </citation>
    <scope>NUCLEOTIDE SEQUENCE [LARGE SCALE GENOMIC DNA]</scope>
    <source>
        <strain evidence="2 3">DJM-731 SS1</strain>
    </source>
</reference>
<organism evidence="2 3">
    <name type="scientific">Dacryopinax primogenitus (strain DJM 731)</name>
    <name type="common">Brown rot fungus</name>
    <dbReference type="NCBI Taxonomy" id="1858805"/>
    <lineage>
        <taxon>Eukaryota</taxon>
        <taxon>Fungi</taxon>
        <taxon>Dikarya</taxon>
        <taxon>Basidiomycota</taxon>
        <taxon>Agaricomycotina</taxon>
        <taxon>Dacrymycetes</taxon>
        <taxon>Dacrymycetales</taxon>
        <taxon>Dacrymycetaceae</taxon>
        <taxon>Dacryopinax</taxon>
    </lineage>
</organism>
<gene>
    <name evidence="2" type="ORF">DACRYDRAFT_98001</name>
</gene>
<dbReference type="Pfam" id="PF08719">
    <property type="entry name" value="NADAR"/>
    <property type="match status" value="1"/>
</dbReference>
<evidence type="ECO:0000259" key="1">
    <source>
        <dbReference type="Pfam" id="PF08719"/>
    </source>
</evidence>
<dbReference type="SUPFAM" id="SSF143990">
    <property type="entry name" value="YbiA-like"/>
    <property type="match status" value="1"/>
</dbReference>
<dbReference type="AlphaFoldDB" id="M5GH54"/>
<keyword evidence="3" id="KW-1185">Reference proteome</keyword>
<name>M5GH54_DACPD</name>